<feature type="chain" id="PRO_5045219505" evidence="1">
    <location>
        <begin position="18"/>
        <end position="91"/>
    </location>
</feature>
<keyword evidence="3" id="KW-1185">Reference proteome</keyword>
<keyword evidence="1" id="KW-0732">Signal</keyword>
<protein>
    <submittedName>
        <fullName evidence="2">Uncharacterized protein</fullName>
    </submittedName>
</protein>
<organism evidence="2 3">
    <name type="scientific">Paracoccus mangrovi</name>
    <dbReference type="NCBI Taxonomy" id="1715645"/>
    <lineage>
        <taxon>Bacteria</taxon>
        <taxon>Pseudomonadati</taxon>
        <taxon>Pseudomonadota</taxon>
        <taxon>Alphaproteobacteria</taxon>
        <taxon>Rhodobacterales</taxon>
        <taxon>Paracoccaceae</taxon>
        <taxon>Paracoccus</taxon>
    </lineage>
</organism>
<evidence type="ECO:0000256" key="1">
    <source>
        <dbReference type="SAM" id="SignalP"/>
    </source>
</evidence>
<gene>
    <name evidence="2" type="ORF">ACFOMH_13950</name>
</gene>
<feature type="signal peptide" evidence="1">
    <location>
        <begin position="1"/>
        <end position="17"/>
    </location>
</feature>
<dbReference type="Proteomes" id="UP001595721">
    <property type="component" value="Unassembled WGS sequence"/>
</dbReference>
<evidence type="ECO:0000313" key="3">
    <source>
        <dbReference type="Proteomes" id="UP001595721"/>
    </source>
</evidence>
<evidence type="ECO:0000313" key="2">
    <source>
        <dbReference type="EMBL" id="MFC3529279.1"/>
    </source>
</evidence>
<accession>A0ABV7R4Z3</accession>
<reference evidence="3" key="1">
    <citation type="journal article" date="2019" name="Int. J. Syst. Evol. Microbiol.">
        <title>The Global Catalogue of Microorganisms (GCM) 10K type strain sequencing project: providing services to taxonomists for standard genome sequencing and annotation.</title>
        <authorList>
            <consortium name="The Broad Institute Genomics Platform"/>
            <consortium name="The Broad Institute Genome Sequencing Center for Infectious Disease"/>
            <person name="Wu L."/>
            <person name="Ma J."/>
        </authorList>
    </citation>
    <scope>NUCLEOTIDE SEQUENCE [LARGE SCALE GENOMIC DNA]</scope>
    <source>
        <strain evidence="3">KCTC 42899</strain>
    </source>
</reference>
<proteinExistence type="predicted"/>
<name>A0ABV7R4Z3_9RHOB</name>
<sequence length="91" mass="10105">MKRTICLLAVFATPALAQDTTPLPMTYDIFEAAVPHIDMSDCPPDLAAEGRFCRLVLLNDQLQIFIFSEEGDQPLVAYRAMPSKVLAKVLH</sequence>
<dbReference type="RefSeq" id="WP_377745168.1">
    <property type="nucleotide sequence ID" value="NZ_JBHRXJ010000010.1"/>
</dbReference>
<dbReference type="EMBL" id="JBHRXJ010000010">
    <property type="protein sequence ID" value="MFC3529279.1"/>
    <property type="molecule type" value="Genomic_DNA"/>
</dbReference>
<comment type="caution">
    <text evidence="2">The sequence shown here is derived from an EMBL/GenBank/DDBJ whole genome shotgun (WGS) entry which is preliminary data.</text>
</comment>